<reference evidence="2 3" key="1">
    <citation type="submission" date="2017-08" db="EMBL/GenBank/DDBJ databases">
        <title>Acidophilic green algal genome provides insights into adaptation to an acidic environment.</title>
        <authorList>
            <person name="Hirooka S."/>
            <person name="Hirose Y."/>
            <person name="Kanesaki Y."/>
            <person name="Higuchi S."/>
            <person name="Fujiwara T."/>
            <person name="Onuma R."/>
            <person name="Era A."/>
            <person name="Ohbayashi R."/>
            <person name="Uzuka A."/>
            <person name="Nozaki H."/>
            <person name="Yoshikawa H."/>
            <person name="Miyagishima S.Y."/>
        </authorList>
    </citation>
    <scope>NUCLEOTIDE SEQUENCE [LARGE SCALE GENOMIC DNA]</scope>
    <source>
        <strain evidence="2 3">NIES-2499</strain>
    </source>
</reference>
<dbReference type="EMBL" id="BEGY01000043">
    <property type="protein sequence ID" value="GAX79518.1"/>
    <property type="molecule type" value="Genomic_DNA"/>
</dbReference>
<comment type="caution">
    <text evidence="2">The sequence shown here is derived from an EMBL/GenBank/DDBJ whole genome shotgun (WGS) entry which is preliminary data.</text>
</comment>
<evidence type="ECO:0000313" key="2">
    <source>
        <dbReference type="EMBL" id="GAX79518.1"/>
    </source>
</evidence>
<feature type="compositionally biased region" description="Polar residues" evidence="1">
    <location>
        <begin position="1"/>
        <end position="18"/>
    </location>
</feature>
<proteinExistence type="predicted"/>
<sequence length="212" mass="22786">MGQNPANEATVGGSTHTPQGELPPVAIAAPSGEDPVPVVPVIGPHNQYMRDFVSTVNSLLQHQDNHQVGLIAAMSHFTRKLEVAIAAITSDMTNVPNNDAPGVHENHTRTGNDLINFMAAKVAQSRQELSTPVQAPMLTTPGKLAFLTQREEQLIDEIAQFIKGTSPVFTLHTFYSPFQTGKLEICISAAALLIDMEVDEDAVAYADSCFPV</sequence>
<evidence type="ECO:0000256" key="1">
    <source>
        <dbReference type="SAM" id="MobiDB-lite"/>
    </source>
</evidence>
<gene>
    <name evidence="2" type="ORF">CEUSTIGMA_g6959.t1</name>
</gene>
<accession>A0A250X8W5</accession>
<protein>
    <submittedName>
        <fullName evidence="2">Uncharacterized protein</fullName>
    </submittedName>
</protein>
<evidence type="ECO:0000313" key="3">
    <source>
        <dbReference type="Proteomes" id="UP000232323"/>
    </source>
</evidence>
<keyword evidence="3" id="KW-1185">Reference proteome</keyword>
<feature type="region of interest" description="Disordered" evidence="1">
    <location>
        <begin position="1"/>
        <end position="31"/>
    </location>
</feature>
<organism evidence="2 3">
    <name type="scientific">Chlamydomonas eustigma</name>
    <dbReference type="NCBI Taxonomy" id="1157962"/>
    <lineage>
        <taxon>Eukaryota</taxon>
        <taxon>Viridiplantae</taxon>
        <taxon>Chlorophyta</taxon>
        <taxon>core chlorophytes</taxon>
        <taxon>Chlorophyceae</taxon>
        <taxon>CS clade</taxon>
        <taxon>Chlamydomonadales</taxon>
        <taxon>Chlamydomonadaceae</taxon>
        <taxon>Chlamydomonas</taxon>
    </lineage>
</organism>
<dbReference type="Proteomes" id="UP000232323">
    <property type="component" value="Unassembled WGS sequence"/>
</dbReference>
<name>A0A250X8W5_9CHLO</name>
<dbReference type="AlphaFoldDB" id="A0A250X8W5"/>